<feature type="region of interest" description="Disordered" evidence="1">
    <location>
        <begin position="1"/>
        <end position="25"/>
    </location>
</feature>
<dbReference type="Proteomes" id="UP000182409">
    <property type="component" value="Unassembled WGS sequence"/>
</dbReference>
<sequence>MLISRPRPRSAGSLQPVVSGPQHSIQPASGTTFRTLVLTGLCALGFVAAANVARAQDTFRPPPPVTYTEKYEVYGGINFMNGQAGQDLPKRYNMAGGEVMGTYWLTPKYGVAADVRWEGGTTPVLPAAQSTSPSVQTRPFVSQTIYMGGLHYHLTGNQLVGMNLHALAGAASGNFDHSNPGLPSSTFFNATGLYTNRTSAMGVAGASFDFNRSSRLALRISPEIVFEHFGNELREFVYVSGGVLYRFGNR</sequence>
<proteinExistence type="predicted"/>
<dbReference type="OrthoDB" id="117995at2"/>
<dbReference type="EMBL" id="FNSD01000001">
    <property type="protein sequence ID" value="SEC22989.1"/>
    <property type="molecule type" value="Genomic_DNA"/>
</dbReference>
<dbReference type="RefSeq" id="WP_074654722.1">
    <property type="nucleotide sequence ID" value="NZ_FNSD01000001.1"/>
</dbReference>
<gene>
    <name evidence="2" type="ORF">SAMN05443244_2964</name>
</gene>
<dbReference type="AlphaFoldDB" id="A0A1H4QTJ7"/>
<evidence type="ECO:0000313" key="3">
    <source>
        <dbReference type="Proteomes" id="UP000182409"/>
    </source>
</evidence>
<organism evidence="2 3">
    <name type="scientific">Terriglobus roseus</name>
    <dbReference type="NCBI Taxonomy" id="392734"/>
    <lineage>
        <taxon>Bacteria</taxon>
        <taxon>Pseudomonadati</taxon>
        <taxon>Acidobacteriota</taxon>
        <taxon>Terriglobia</taxon>
        <taxon>Terriglobales</taxon>
        <taxon>Acidobacteriaceae</taxon>
        <taxon>Terriglobus</taxon>
    </lineage>
</organism>
<name>A0A1H4QTJ7_9BACT</name>
<evidence type="ECO:0000256" key="1">
    <source>
        <dbReference type="SAM" id="MobiDB-lite"/>
    </source>
</evidence>
<evidence type="ECO:0008006" key="4">
    <source>
        <dbReference type="Google" id="ProtNLM"/>
    </source>
</evidence>
<accession>A0A1H4QTJ7</accession>
<reference evidence="2 3" key="1">
    <citation type="submission" date="2016-10" db="EMBL/GenBank/DDBJ databases">
        <authorList>
            <person name="de Groot N.N."/>
        </authorList>
    </citation>
    <scope>NUCLEOTIDE SEQUENCE [LARGE SCALE GENOMIC DNA]</scope>
    <source>
        <strain evidence="2 3">AB35.6</strain>
    </source>
</reference>
<evidence type="ECO:0000313" key="2">
    <source>
        <dbReference type="EMBL" id="SEC22989.1"/>
    </source>
</evidence>
<protein>
    <recommendedName>
        <fullName evidence="4">Outer membrane protein beta-barrel domain-containing protein</fullName>
    </recommendedName>
</protein>